<sequence length="570" mass="65270">MHQPNDLPEFLSDYGSLYSHLQGQMEGLNTVQIGDKFATLAEHLIPHTESGQDFERSTKSKRSWDKGVDISFKHRTEADIELRAQVKYTISSVDDIDLIISKFRDYENTTKNSSQGELNFNSEIHNQEIQNNYLIITASKIANIISRYEKTQRPSVEFYKQLVADNRFQHIDGEEILKVFQSVYRSAYIRPHTIQVKLEKPFIRFENVYIGIIPCHELRRVYQETGDSIFFENIREWLGFQGNKVKSGGRRETVNEAIATTLEDCPEKMLERNNGIALRASKITAASETTLLLKDASIVNGCQTTMSIFFSNPKSGHVLAKFVETDDSWEIAKSANFQTPIERVELELARYLRPQLVRVVGAETSYKVGNTKEAHNKSAFSILDQIYKDEVCYDELKSIFIGLFSRSANNAISANYTELRIDLLKSFEDDPDKNMLLESLFLLHSRSAAAMETLKEGILKAEIMDLFKRFWKEDKPSYRGFVSLLAIFSSISVQDNKFDNYQTLKSSVIHLSNQIESTPEIFLETYIKAFKCIAIDVLKSGEDKDKMLQSMYRHIGAINFDNALMTISLI</sequence>
<organism evidence="2 3">
    <name type="scientific">Pseudomonas retamae</name>
    <dbReference type="NCBI Taxonomy" id="702110"/>
    <lineage>
        <taxon>Bacteria</taxon>
        <taxon>Pseudomonadati</taxon>
        <taxon>Pseudomonadota</taxon>
        <taxon>Gammaproteobacteria</taxon>
        <taxon>Pseudomonadales</taxon>
        <taxon>Pseudomonadaceae</taxon>
        <taxon>Pseudomonas</taxon>
    </lineage>
</organism>
<dbReference type="EMBL" id="JBIEIL010000021">
    <property type="protein sequence ID" value="MFG6208085.1"/>
    <property type="molecule type" value="Genomic_DNA"/>
</dbReference>
<keyword evidence="3" id="KW-1185">Reference proteome</keyword>
<gene>
    <name evidence="2" type="ORF">ACGSLL_27440</name>
</gene>
<comment type="caution">
    <text evidence="2">The sequence shown here is derived from an EMBL/GenBank/DDBJ whole genome shotgun (WGS) entry which is preliminary data.</text>
</comment>
<evidence type="ECO:0000259" key="1">
    <source>
        <dbReference type="Pfam" id="PF10592"/>
    </source>
</evidence>
<name>A0ABW7DJ62_9PSED</name>
<dbReference type="InterPro" id="IPR018891">
    <property type="entry name" value="AIPR_C"/>
</dbReference>
<proteinExistence type="predicted"/>
<feature type="domain" description="Abortive phage infection protein C-terminal" evidence="1">
    <location>
        <begin position="230"/>
        <end position="491"/>
    </location>
</feature>
<dbReference type="RefSeq" id="WP_394508578.1">
    <property type="nucleotide sequence ID" value="NZ_JBIEIL010000021.1"/>
</dbReference>
<dbReference type="Pfam" id="PF10592">
    <property type="entry name" value="AIPR"/>
    <property type="match status" value="1"/>
</dbReference>
<accession>A0ABW7DJ62</accession>
<protein>
    <submittedName>
        <fullName evidence="2">AIPR family protein</fullName>
    </submittedName>
</protein>
<reference evidence="2 3" key="1">
    <citation type="submission" date="2024-10" db="EMBL/GenBank/DDBJ databases">
        <title>Whole genome of Pseudomonas sp Strain RB5.</title>
        <authorList>
            <person name="Selami N."/>
        </authorList>
    </citation>
    <scope>NUCLEOTIDE SEQUENCE [LARGE SCALE GENOMIC DNA]</scope>
    <source>
        <strain evidence="2 3">RB5</strain>
    </source>
</reference>
<evidence type="ECO:0000313" key="2">
    <source>
        <dbReference type="EMBL" id="MFG6208085.1"/>
    </source>
</evidence>
<dbReference type="Proteomes" id="UP001605918">
    <property type="component" value="Unassembled WGS sequence"/>
</dbReference>
<evidence type="ECO:0000313" key="3">
    <source>
        <dbReference type="Proteomes" id="UP001605918"/>
    </source>
</evidence>